<evidence type="ECO:0000256" key="1">
    <source>
        <dbReference type="ARBA" id="ARBA00004196"/>
    </source>
</evidence>
<feature type="domain" description="Multidrug export protein EmrA/FarA alpha-helical hairpin" evidence="3">
    <location>
        <begin position="94"/>
        <end position="215"/>
    </location>
</feature>
<dbReference type="GO" id="GO:0030313">
    <property type="term" value="C:cell envelope"/>
    <property type="evidence" value="ECO:0007669"/>
    <property type="project" value="UniProtKB-SubCell"/>
</dbReference>
<dbReference type="Proteomes" id="UP000187012">
    <property type="component" value="Unassembled WGS sequence"/>
</dbReference>
<sequence length="409" mass="43853">MSQSEHYSTLPDDERQRRRRRYFTGFAMIVGTVALASAAAWWLTARGIESTDDAYVAGDVVQVSPQIVGTVVAVLVQNTDSVEAGTPLIELDKTDAKIALDAASDQLAHAVREYRSASADAERERAQIRLREAAATRARDDLNRRLALISDGAVADEDVRHARDAASSADAALDAQRAAYQASVAHTDGTSIDSSPLVRSAAAQVRSAALAMRRTVVLAPVAGLVTKRVVEVGQRVVPGTPMFAIVPMDRLWAEANFKESQLRRMHVGQRVQLHADLYGSALTYHGVIEGFEAGTGAAFASVPAQNATGNWIKVVQRLSARIALDPQELRRHPLRIGLSMTAQVRVGGRAGEANAASSPARPVRTLDTTAIFRDDENVGSDVVDQIIRENAVPGAHADQARGAHVPPVM</sequence>
<dbReference type="Gene3D" id="2.40.30.170">
    <property type="match status" value="1"/>
</dbReference>
<dbReference type="AlphaFoldDB" id="A0A1N7RY68"/>
<dbReference type="Gene3D" id="1.10.287.470">
    <property type="entry name" value="Helix hairpin bin"/>
    <property type="match status" value="1"/>
</dbReference>
<dbReference type="PANTHER" id="PTHR30386">
    <property type="entry name" value="MEMBRANE FUSION SUBUNIT OF EMRAB-TOLC MULTIDRUG EFFLUX PUMP"/>
    <property type="match status" value="1"/>
</dbReference>
<comment type="subcellular location">
    <subcellularLocation>
        <location evidence="1">Cell envelope</location>
    </subcellularLocation>
</comment>
<dbReference type="Gene3D" id="2.40.50.100">
    <property type="match status" value="1"/>
</dbReference>
<evidence type="ECO:0000313" key="5">
    <source>
        <dbReference type="Proteomes" id="UP000187012"/>
    </source>
</evidence>
<name>A0A1N7RY68_9BURK</name>
<reference evidence="4 5" key="1">
    <citation type="submission" date="2016-12" db="EMBL/GenBank/DDBJ databases">
        <authorList>
            <person name="Song W.-J."/>
            <person name="Kurnit D.M."/>
        </authorList>
    </citation>
    <scope>NUCLEOTIDE SEQUENCE [LARGE SCALE GENOMIC DNA]</scope>
    <source>
        <strain evidence="4 5">STM7296</strain>
    </source>
</reference>
<keyword evidence="2" id="KW-0472">Membrane</keyword>
<dbReference type="Pfam" id="PF25885">
    <property type="entry name" value="HH_EMRA"/>
    <property type="match status" value="1"/>
</dbReference>
<evidence type="ECO:0000313" key="4">
    <source>
        <dbReference type="EMBL" id="SIT40077.1"/>
    </source>
</evidence>
<feature type="transmembrane region" description="Helical" evidence="2">
    <location>
        <begin position="21"/>
        <end position="43"/>
    </location>
</feature>
<evidence type="ECO:0000259" key="3">
    <source>
        <dbReference type="Pfam" id="PF25885"/>
    </source>
</evidence>
<keyword evidence="2" id="KW-0812">Transmembrane</keyword>
<dbReference type="InterPro" id="IPR058633">
    <property type="entry name" value="EmrA/FarA_HH"/>
</dbReference>
<dbReference type="EMBL" id="CYGX02000024">
    <property type="protein sequence ID" value="SIT40077.1"/>
    <property type="molecule type" value="Genomic_DNA"/>
</dbReference>
<organism evidence="4 5">
    <name type="scientific">Paraburkholderia ribeironis</name>
    <dbReference type="NCBI Taxonomy" id="1247936"/>
    <lineage>
        <taxon>Bacteria</taxon>
        <taxon>Pseudomonadati</taxon>
        <taxon>Pseudomonadota</taxon>
        <taxon>Betaproteobacteria</taxon>
        <taxon>Burkholderiales</taxon>
        <taxon>Burkholderiaceae</taxon>
        <taxon>Paraburkholderia</taxon>
    </lineage>
</organism>
<dbReference type="InterPro" id="IPR050739">
    <property type="entry name" value="MFP"/>
</dbReference>
<keyword evidence="5" id="KW-1185">Reference proteome</keyword>
<dbReference type="STRING" id="1247936.BN2475_240056"/>
<keyword evidence="2" id="KW-1133">Transmembrane helix</keyword>
<protein>
    <submittedName>
        <fullName evidence="4">Membrane fusion component of tripartite multidrug resistance system</fullName>
    </submittedName>
</protein>
<proteinExistence type="predicted"/>
<dbReference type="GO" id="GO:0055085">
    <property type="term" value="P:transmembrane transport"/>
    <property type="evidence" value="ECO:0007669"/>
    <property type="project" value="InterPro"/>
</dbReference>
<dbReference type="SUPFAM" id="SSF111369">
    <property type="entry name" value="HlyD-like secretion proteins"/>
    <property type="match status" value="1"/>
</dbReference>
<gene>
    <name evidence="4" type="ORF">BN2475_240056</name>
</gene>
<dbReference type="RefSeq" id="WP_094779690.1">
    <property type="nucleotide sequence ID" value="NZ_CYGX02000024.1"/>
</dbReference>
<dbReference type="OrthoDB" id="9811754at2"/>
<evidence type="ECO:0000256" key="2">
    <source>
        <dbReference type="SAM" id="Phobius"/>
    </source>
</evidence>
<dbReference type="PANTHER" id="PTHR30386:SF19">
    <property type="entry name" value="MULTIDRUG EXPORT PROTEIN EMRA-RELATED"/>
    <property type="match status" value="1"/>
</dbReference>
<accession>A0A1N7RY68</accession>